<feature type="region of interest" description="Disordered" evidence="1">
    <location>
        <begin position="347"/>
        <end position="405"/>
    </location>
</feature>
<evidence type="ECO:0000313" key="4">
    <source>
        <dbReference type="Proteomes" id="UP001500683"/>
    </source>
</evidence>
<dbReference type="InterPro" id="IPR021424">
    <property type="entry name" value="PorA"/>
</dbReference>
<feature type="compositionally biased region" description="Low complexity" evidence="1">
    <location>
        <begin position="347"/>
        <end position="380"/>
    </location>
</feature>
<dbReference type="EMBL" id="BAAAZG010000047">
    <property type="protein sequence ID" value="GAA4091686.1"/>
    <property type="molecule type" value="Genomic_DNA"/>
</dbReference>
<dbReference type="Proteomes" id="UP001500683">
    <property type="component" value="Unassembled WGS sequence"/>
</dbReference>
<name>A0ABP7WNK3_9ACTN</name>
<evidence type="ECO:0000256" key="2">
    <source>
        <dbReference type="SAM" id="Phobius"/>
    </source>
</evidence>
<keyword evidence="2" id="KW-0812">Transmembrane</keyword>
<protein>
    <recommendedName>
        <fullName evidence="5">DUF3068 domain-containing protein</fullName>
    </recommendedName>
</protein>
<comment type="caution">
    <text evidence="3">The sequence shown here is derived from an EMBL/GenBank/DDBJ whole genome shotgun (WGS) entry which is preliminary data.</text>
</comment>
<keyword evidence="2" id="KW-1133">Transmembrane helix</keyword>
<evidence type="ECO:0000256" key="1">
    <source>
        <dbReference type="SAM" id="MobiDB-lite"/>
    </source>
</evidence>
<proteinExistence type="predicted"/>
<keyword evidence="4" id="KW-1185">Reference proteome</keyword>
<feature type="transmembrane region" description="Helical" evidence="2">
    <location>
        <begin position="301"/>
        <end position="322"/>
    </location>
</feature>
<keyword evidence="2" id="KW-0472">Membrane</keyword>
<sequence>MTRTTPDPAVLPEVYVRRPVGMALIGLGAFFLTLGPLVRFYVADKVVVAPLNRYAVTRLEARNATYFDTSTLKTRSGATLLATNTLRGDVRANNGNENVAVWDSTTNIVDTANPDKPIQIQGYRMAFDRRTSELVNCCGVNVDGDNNVRMSGYGLLFPLGNVDKVDYPFFDMTTRQLAPMRYDGEDTVQGMTAYRFVQQIPNTRTSSLDVKIPGRMLGLGKDSPPQKVDRYTQATNTVWVDPRTGIPVRHRQNIYSTVQTPDGRGRMVVAQADLATIERDQQSLVDLADANALKITAVRGYLPFGALAAGLILLAVGGRLALTAAPGRPAAPPPPRRADGRFKTVPAAPKATAGATAATTATAATVAKPSAADAASGAAPPRGPGEQDPPRHPPAPPGSYAARHR</sequence>
<reference evidence="4" key="1">
    <citation type="journal article" date="2019" name="Int. J. Syst. Evol. Microbiol.">
        <title>The Global Catalogue of Microorganisms (GCM) 10K type strain sequencing project: providing services to taxonomists for standard genome sequencing and annotation.</title>
        <authorList>
            <consortium name="The Broad Institute Genomics Platform"/>
            <consortium name="The Broad Institute Genome Sequencing Center for Infectious Disease"/>
            <person name="Wu L."/>
            <person name="Ma J."/>
        </authorList>
    </citation>
    <scope>NUCLEOTIDE SEQUENCE [LARGE SCALE GENOMIC DNA]</scope>
    <source>
        <strain evidence="4">JCM 16702</strain>
    </source>
</reference>
<evidence type="ECO:0008006" key="5">
    <source>
        <dbReference type="Google" id="ProtNLM"/>
    </source>
</evidence>
<feature type="transmembrane region" description="Helical" evidence="2">
    <location>
        <begin position="20"/>
        <end position="42"/>
    </location>
</feature>
<dbReference type="Pfam" id="PF11271">
    <property type="entry name" value="PorA"/>
    <property type="match status" value="1"/>
</dbReference>
<gene>
    <name evidence="3" type="ORF">GCM10022214_61170</name>
</gene>
<accession>A0ABP7WNK3</accession>
<evidence type="ECO:0000313" key="3">
    <source>
        <dbReference type="EMBL" id="GAA4091686.1"/>
    </source>
</evidence>
<organism evidence="3 4">
    <name type="scientific">Actinomadura miaoliensis</name>
    <dbReference type="NCBI Taxonomy" id="430685"/>
    <lineage>
        <taxon>Bacteria</taxon>
        <taxon>Bacillati</taxon>
        <taxon>Actinomycetota</taxon>
        <taxon>Actinomycetes</taxon>
        <taxon>Streptosporangiales</taxon>
        <taxon>Thermomonosporaceae</taxon>
        <taxon>Actinomadura</taxon>
    </lineage>
</organism>